<evidence type="ECO:0000256" key="3">
    <source>
        <dbReference type="SAM" id="MobiDB-lite"/>
    </source>
</evidence>
<proteinExistence type="evidence at transcript level"/>
<feature type="signal peptide" evidence="4">
    <location>
        <begin position="1"/>
        <end position="21"/>
    </location>
</feature>
<evidence type="ECO:0000256" key="1">
    <source>
        <dbReference type="ARBA" id="ARBA00022460"/>
    </source>
</evidence>
<dbReference type="PANTHER" id="PTHR12236">
    <property type="entry name" value="STRUCTURAL CONTITUENT OF CUTICLE"/>
    <property type="match status" value="1"/>
</dbReference>
<evidence type="ECO:0000256" key="4">
    <source>
        <dbReference type="SAM" id="SignalP"/>
    </source>
</evidence>
<dbReference type="OrthoDB" id="6382199at2759"/>
<dbReference type="InterPro" id="IPR031311">
    <property type="entry name" value="CHIT_BIND_RR_consensus"/>
</dbReference>
<sequence>MDVSLKVALCLVAAVTCAVRSQEVSVPERYLRPRNFNPHPYEATSLQDYGEVQGGDPPHEPHPTLLHHPYPLFHRVDTRNDDNRPVQFPSVPAVVKKTFKSKSSKYVNVPKNYAFSYAVKDQHSGDDFSHSQAHDGKATQGQYRVKLPDGRVQVVSYTADNKGYRADVTYEGEKIVPNEEVVYSGEQVAQLSQPHPHEIPGYISTLVHKKIPYNRSPKTSPTSPTLLVYDPESGYKTAAAGLYHKYKAAPPIKISPSVSSDGKLGYQSPTAPPPAYYTTYNDVYAQPTPVIPVAQKYVKADDIIQSITAKYLSEAYKHYPSTTSAPSLGDYASVRSTTPAPIYEDQPDAPSPQPPHDHDYSPTPSPQPYYHSTSSAPEVDLQNTYYALASQDKLISPEIKYILVPSDQYASYKQR</sequence>
<dbReference type="GO" id="GO:0042302">
    <property type="term" value="F:structural constituent of cuticle"/>
    <property type="evidence" value="ECO:0007669"/>
    <property type="project" value="UniProtKB-UniRule"/>
</dbReference>
<feature type="region of interest" description="Disordered" evidence="3">
    <location>
        <begin position="327"/>
        <end position="376"/>
    </location>
</feature>
<keyword evidence="1 2" id="KW-0193">Cuticle</keyword>
<keyword evidence="4" id="KW-0732">Signal</keyword>
<dbReference type="AlphaFoldDB" id="A0A2S1ZSD3"/>
<dbReference type="GO" id="GO:0031012">
    <property type="term" value="C:extracellular matrix"/>
    <property type="evidence" value="ECO:0007669"/>
    <property type="project" value="TreeGrafter"/>
</dbReference>
<dbReference type="Pfam" id="PF00379">
    <property type="entry name" value="Chitin_bind_4"/>
    <property type="match status" value="1"/>
</dbReference>
<dbReference type="PROSITE" id="PS00233">
    <property type="entry name" value="CHIT_BIND_RR_1"/>
    <property type="match status" value="1"/>
</dbReference>
<dbReference type="GO" id="GO:0005615">
    <property type="term" value="C:extracellular space"/>
    <property type="evidence" value="ECO:0007669"/>
    <property type="project" value="TreeGrafter"/>
</dbReference>
<accession>A0A2S1ZSD3</accession>
<reference evidence="5" key="1">
    <citation type="submission" date="2017-09" db="EMBL/GenBank/DDBJ databases">
        <authorList>
            <person name="Ehlers B."/>
            <person name="Leendertz F.H."/>
        </authorList>
    </citation>
    <scope>NUCLEOTIDE SEQUENCE</scope>
    <source>
        <strain evidence="5">NlugCpr76</strain>
    </source>
</reference>
<reference evidence="5" key="2">
    <citation type="journal article" date="2018" name="Proc. Natl. Acad. Sci. U.S.A.">
        <title>A comprehensive omics analysis and functional survey of cuticular proteins in the brown planthopper.</title>
        <authorList>
            <person name="Pan P.L."/>
            <person name="Ye Y.X."/>
            <person name="Lou Y.H."/>
            <person name="Lu J.B."/>
            <person name="Cheng C."/>
            <person name="Shen Y."/>
            <person name="Moussian B."/>
            <person name="Zhang C.X."/>
        </authorList>
    </citation>
    <scope>NUCLEOTIDE SEQUENCE</scope>
    <source>
        <strain evidence="5">NlugCpr76</strain>
    </source>
</reference>
<dbReference type="PANTHER" id="PTHR12236:SF79">
    <property type="entry name" value="CUTICULAR PROTEIN 50CB-RELATED"/>
    <property type="match status" value="1"/>
</dbReference>
<name>A0A2S1ZSD3_NILLU</name>
<feature type="chain" id="PRO_5015676438" evidence="4">
    <location>
        <begin position="22"/>
        <end position="415"/>
    </location>
</feature>
<dbReference type="EMBL" id="MF942849">
    <property type="protein sequence ID" value="AWK28372.1"/>
    <property type="molecule type" value="mRNA"/>
</dbReference>
<protein>
    <submittedName>
        <fullName evidence="5">Cuticular protein</fullName>
    </submittedName>
</protein>
<dbReference type="InterPro" id="IPR000618">
    <property type="entry name" value="Insect_cuticle"/>
</dbReference>
<organism evidence="5">
    <name type="scientific">Nilaparvata lugens</name>
    <name type="common">Brown planthopper</name>
    <dbReference type="NCBI Taxonomy" id="108931"/>
    <lineage>
        <taxon>Eukaryota</taxon>
        <taxon>Metazoa</taxon>
        <taxon>Ecdysozoa</taxon>
        <taxon>Arthropoda</taxon>
        <taxon>Hexapoda</taxon>
        <taxon>Insecta</taxon>
        <taxon>Pterygota</taxon>
        <taxon>Neoptera</taxon>
        <taxon>Paraneoptera</taxon>
        <taxon>Hemiptera</taxon>
        <taxon>Auchenorrhyncha</taxon>
        <taxon>Fulgoroidea</taxon>
        <taxon>Delphacidae</taxon>
        <taxon>Delphacinae</taxon>
        <taxon>Nilaparvata</taxon>
    </lineage>
</organism>
<dbReference type="PROSITE" id="PS51155">
    <property type="entry name" value="CHIT_BIND_RR_2"/>
    <property type="match status" value="1"/>
</dbReference>
<evidence type="ECO:0000313" key="5">
    <source>
        <dbReference type="EMBL" id="AWK28372.1"/>
    </source>
</evidence>
<dbReference type="InterPro" id="IPR051217">
    <property type="entry name" value="Insect_Cuticle_Struc_Prot"/>
</dbReference>
<evidence type="ECO:0000256" key="2">
    <source>
        <dbReference type="PROSITE-ProRule" id="PRU00497"/>
    </source>
</evidence>